<dbReference type="InterPro" id="IPR010297">
    <property type="entry name" value="DUF900_hydrolase"/>
</dbReference>
<keyword evidence="2" id="KW-0378">Hydrolase</keyword>
<evidence type="ECO:0000256" key="1">
    <source>
        <dbReference type="SAM" id="SignalP"/>
    </source>
</evidence>
<dbReference type="GO" id="GO:0016787">
    <property type="term" value="F:hydrolase activity"/>
    <property type="evidence" value="ECO:0007669"/>
    <property type="project" value="UniProtKB-KW"/>
</dbReference>
<dbReference type="PANTHER" id="PTHR36513">
    <property type="entry name" value="ABC TRANSMEMBRANE TYPE-1 DOMAIN-CONTAINING PROTEIN"/>
    <property type="match status" value="1"/>
</dbReference>
<sequence>MRRLYVLAVTAIAAALLAGCSGRARNVLQPEQGAVYPGATPVSMLVATTRSPDNALPGQMFTGERSDLLNFAEITVSVPPAGARKVGDVQWPRQLPANPATDFTTLSARMLTESQAMAAFNQRMRKQRQRRVLVFVHGYNTSFEDAVYRFTQIIHDSGAPAMPVLFTWPSRGRLLAYGFDRESGNFSRDSLEKLLAALNSDPQVGEIAILAHSMGNWVTLEALRQMAIRNGRIAPKINSVMLAAPDVDFDVFRRQIAAIGPKRPPFVIFTSQDDEALAFSRRVWGRTRLGAINPQAEPYRSELKRDDIVLIDLTGVQSSDSINHGTFAQSPQVVQMIGSRLVAGQALSDSGVGLGDKLGRIAVGAASTVGTAASIAVSAPIAIIDPKTREGLGDQFEVLGSNVADTLPLPRGQTNAPLAPR</sequence>
<dbReference type="Gene3D" id="3.40.50.1820">
    <property type="entry name" value="alpha/beta hydrolase"/>
    <property type="match status" value="1"/>
</dbReference>
<dbReference type="PROSITE" id="PS51257">
    <property type="entry name" value="PROKAR_LIPOPROTEIN"/>
    <property type="match status" value="1"/>
</dbReference>
<organism evidence="2 3">
    <name type="scientific">Camelimonas fluminis</name>
    <dbReference type="NCBI Taxonomy" id="1576911"/>
    <lineage>
        <taxon>Bacteria</taxon>
        <taxon>Pseudomonadati</taxon>
        <taxon>Pseudomonadota</taxon>
        <taxon>Alphaproteobacteria</taxon>
        <taxon>Hyphomicrobiales</taxon>
        <taxon>Chelatococcaceae</taxon>
        <taxon>Camelimonas</taxon>
    </lineage>
</organism>
<gene>
    <name evidence="2" type="ORF">ACFONL_13660</name>
</gene>
<dbReference type="Proteomes" id="UP001595704">
    <property type="component" value="Unassembled WGS sequence"/>
</dbReference>
<reference evidence="3" key="1">
    <citation type="journal article" date="2019" name="Int. J. Syst. Evol. Microbiol.">
        <title>The Global Catalogue of Microorganisms (GCM) 10K type strain sequencing project: providing services to taxonomists for standard genome sequencing and annotation.</title>
        <authorList>
            <consortium name="The Broad Institute Genomics Platform"/>
            <consortium name="The Broad Institute Genome Sequencing Center for Infectious Disease"/>
            <person name="Wu L."/>
            <person name="Ma J."/>
        </authorList>
    </citation>
    <scope>NUCLEOTIDE SEQUENCE [LARGE SCALE GENOMIC DNA]</scope>
    <source>
        <strain evidence="3">KCTC 42282</strain>
    </source>
</reference>
<keyword evidence="3" id="KW-1185">Reference proteome</keyword>
<protein>
    <submittedName>
        <fullName evidence="2">Alpha/beta hydrolase</fullName>
    </submittedName>
</protein>
<dbReference type="Pfam" id="PF05990">
    <property type="entry name" value="DUF900"/>
    <property type="match status" value="1"/>
</dbReference>
<comment type="caution">
    <text evidence="2">The sequence shown here is derived from an EMBL/GenBank/DDBJ whole genome shotgun (WGS) entry which is preliminary data.</text>
</comment>
<dbReference type="RefSeq" id="WP_191320201.1">
    <property type="nucleotide sequence ID" value="NZ_BNCG01000014.1"/>
</dbReference>
<feature type="chain" id="PRO_5045534278" evidence="1">
    <location>
        <begin position="19"/>
        <end position="421"/>
    </location>
</feature>
<name>A0ABV7UIQ3_9HYPH</name>
<dbReference type="InterPro" id="IPR029058">
    <property type="entry name" value="AB_hydrolase_fold"/>
</dbReference>
<dbReference type="PIRSF" id="PIRSF033909">
    <property type="entry name" value="UCP033909"/>
    <property type="match status" value="1"/>
</dbReference>
<dbReference type="EMBL" id="JBHRYC010000073">
    <property type="protein sequence ID" value="MFC3638403.1"/>
    <property type="molecule type" value="Genomic_DNA"/>
</dbReference>
<proteinExistence type="predicted"/>
<feature type="signal peptide" evidence="1">
    <location>
        <begin position="1"/>
        <end position="18"/>
    </location>
</feature>
<evidence type="ECO:0000313" key="2">
    <source>
        <dbReference type="EMBL" id="MFC3638403.1"/>
    </source>
</evidence>
<keyword evidence="1" id="KW-0732">Signal</keyword>
<dbReference type="SUPFAM" id="SSF53474">
    <property type="entry name" value="alpha/beta-Hydrolases"/>
    <property type="match status" value="1"/>
</dbReference>
<dbReference type="PANTHER" id="PTHR36513:SF1">
    <property type="entry name" value="TRANSMEMBRANE PROTEIN"/>
    <property type="match status" value="1"/>
</dbReference>
<accession>A0ABV7UIQ3</accession>
<dbReference type="InterPro" id="IPR014586">
    <property type="entry name" value="UCP033909"/>
</dbReference>
<evidence type="ECO:0000313" key="3">
    <source>
        <dbReference type="Proteomes" id="UP001595704"/>
    </source>
</evidence>